<dbReference type="CDD" id="cd18774">
    <property type="entry name" value="PDC2_HK_sensor"/>
    <property type="match status" value="1"/>
</dbReference>
<dbReference type="SMART" id="SM00388">
    <property type="entry name" value="HisKA"/>
    <property type="match status" value="1"/>
</dbReference>
<evidence type="ECO:0000256" key="7">
    <source>
        <dbReference type="PROSITE-ProRule" id="PRU00169"/>
    </source>
</evidence>
<dbReference type="Gene3D" id="1.10.8.500">
    <property type="entry name" value="HAMP domain in histidine kinase"/>
    <property type="match status" value="1"/>
</dbReference>
<accession>A0A840L1Z2</accession>
<feature type="domain" description="Histidine kinase" evidence="9">
    <location>
        <begin position="382"/>
        <end position="598"/>
    </location>
</feature>
<dbReference type="AlphaFoldDB" id="A0A840L1Z2"/>
<dbReference type="SUPFAM" id="SSF47384">
    <property type="entry name" value="Homodimeric domain of signal transducing histidine kinase"/>
    <property type="match status" value="1"/>
</dbReference>
<dbReference type="Pfam" id="PF00072">
    <property type="entry name" value="Response_reg"/>
    <property type="match status" value="1"/>
</dbReference>
<dbReference type="PROSITE" id="PS50110">
    <property type="entry name" value="RESPONSE_REGULATORY"/>
    <property type="match status" value="1"/>
</dbReference>
<dbReference type="InterPro" id="IPR004358">
    <property type="entry name" value="Sig_transdc_His_kin-like_C"/>
</dbReference>
<dbReference type="Gene3D" id="3.40.50.2300">
    <property type="match status" value="1"/>
</dbReference>
<sequence>MPSPSIARRYALQVAGIALALLLVSGATEMYFSFQEARAEMARLQAAQAESAAREIRQFLQGIENGVDQVARLPWGTPGFGEAQKREEFHRLMSLFPAIMQMRDLGAQGQERLFASRSELDRLGHSPRGPASAAPALGYSPSYFGVGAEPMVDLSVAAGRGEASGVIRAAIHLRFLADGISRLRVGEGGRVYVLDAADRLIAHPQATQVLRQLKLSDEPVVQAARAAGGLAAMDATDFDGKPVIVTAVALRSPDWRVFVEQPRAEALQSAFATLRRTLLLFGLGGGLAALLAGLYARQLARPIVQLREAAGRIAQGDLSSRIAVKGEDELAQLAGDFNLMAGQLQASYAGLEAKVAERTEALSLARDEALQANAAKTRFLAAASHDLRQPMHTIGLLVGLLRERLRGRQAMELADKLNTSVALMEGLFGGLLDISKLDAGAVQVQPESFPLDGLLNHLEQTFAAQAEAQGLRLRVRRSGALVRSDPALLESVLANLLSNALRYTASGGVVLGCRRRGAQQLAVQVWDSGRGIPAHLRAAVFDEFYRIEASAAQAGQPPGLGLGLSIVKRSAALLDHRLSLRSWPGRGSMFEVLLPLATALPTLPSRLAQAQPVVEVAGGVEALQGVFVLIIEDDCDNRETLQSLCMQWGMLCVAANGAAEAERLLAGHLRAPELILSDFHLAATEQGDQAIARIRELTGERLPALILSAEVGDEVRARARACGAVLLTKPASAERLLEALLDLVKPQA</sequence>
<evidence type="ECO:0000256" key="6">
    <source>
        <dbReference type="ARBA" id="ARBA00022777"/>
    </source>
</evidence>
<evidence type="ECO:0000256" key="8">
    <source>
        <dbReference type="SAM" id="Phobius"/>
    </source>
</evidence>
<dbReference type="EC" id="2.7.13.3" evidence="3"/>
<evidence type="ECO:0000313" key="13">
    <source>
        <dbReference type="Proteomes" id="UP000562027"/>
    </source>
</evidence>
<dbReference type="InterPro" id="IPR011006">
    <property type="entry name" value="CheY-like_superfamily"/>
</dbReference>
<evidence type="ECO:0000259" key="11">
    <source>
        <dbReference type="PROSITE" id="PS50885"/>
    </source>
</evidence>
<protein>
    <recommendedName>
        <fullName evidence="3">histidine kinase</fullName>
        <ecNumber evidence="3">2.7.13.3</ecNumber>
    </recommendedName>
</protein>
<dbReference type="GO" id="GO:0009927">
    <property type="term" value="F:histidine phosphotransfer kinase activity"/>
    <property type="evidence" value="ECO:0007669"/>
    <property type="project" value="TreeGrafter"/>
</dbReference>
<dbReference type="CDD" id="cd00075">
    <property type="entry name" value="HATPase"/>
    <property type="match status" value="1"/>
</dbReference>
<dbReference type="SUPFAM" id="SSF55874">
    <property type="entry name" value="ATPase domain of HSP90 chaperone/DNA topoisomerase II/histidine kinase"/>
    <property type="match status" value="1"/>
</dbReference>
<keyword evidence="5" id="KW-0808">Transferase</keyword>
<dbReference type="Gene3D" id="1.10.287.130">
    <property type="match status" value="1"/>
</dbReference>
<dbReference type="CDD" id="cd00082">
    <property type="entry name" value="HisKA"/>
    <property type="match status" value="1"/>
</dbReference>
<comment type="caution">
    <text evidence="12">The sequence shown here is derived from an EMBL/GenBank/DDBJ whole genome shotgun (WGS) entry which is preliminary data.</text>
</comment>
<evidence type="ECO:0000256" key="3">
    <source>
        <dbReference type="ARBA" id="ARBA00012438"/>
    </source>
</evidence>
<dbReference type="InterPro" id="IPR036890">
    <property type="entry name" value="HATPase_C_sf"/>
</dbReference>
<dbReference type="GO" id="GO:0000155">
    <property type="term" value="F:phosphorelay sensor kinase activity"/>
    <property type="evidence" value="ECO:0007669"/>
    <property type="project" value="InterPro"/>
</dbReference>
<keyword evidence="6 12" id="KW-0418">Kinase</keyword>
<evidence type="ECO:0000256" key="1">
    <source>
        <dbReference type="ARBA" id="ARBA00000085"/>
    </source>
</evidence>
<name>A0A840L1Z2_9BURK</name>
<organism evidence="12 13">
    <name type="scientific">Roseateles oligotrophus</name>
    <dbReference type="NCBI Taxonomy" id="1769250"/>
    <lineage>
        <taxon>Bacteria</taxon>
        <taxon>Pseudomonadati</taxon>
        <taxon>Pseudomonadota</taxon>
        <taxon>Betaproteobacteria</taxon>
        <taxon>Burkholderiales</taxon>
        <taxon>Sphaerotilaceae</taxon>
        <taxon>Roseateles</taxon>
    </lineage>
</organism>
<dbReference type="Pfam" id="PF00672">
    <property type="entry name" value="HAMP"/>
    <property type="match status" value="1"/>
</dbReference>
<dbReference type="SMART" id="SM00448">
    <property type="entry name" value="REC"/>
    <property type="match status" value="1"/>
</dbReference>
<dbReference type="PRINTS" id="PR00344">
    <property type="entry name" value="BCTRLSENSOR"/>
</dbReference>
<dbReference type="InterPro" id="IPR003660">
    <property type="entry name" value="HAMP_dom"/>
</dbReference>
<dbReference type="Pfam" id="PF02518">
    <property type="entry name" value="HATPase_c"/>
    <property type="match status" value="1"/>
</dbReference>
<dbReference type="RefSeq" id="WP_184295553.1">
    <property type="nucleotide sequence ID" value="NZ_JACHLP010000001.1"/>
</dbReference>
<dbReference type="InterPro" id="IPR003661">
    <property type="entry name" value="HisK_dim/P_dom"/>
</dbReference>
<feature type="transmembrane region" description="Helical" evidence="8">
    <location>
        <begin position="278"/>
        <end position="296"/>
    </location>
</feature>
<keyword evidence="8" id="KW-0812">Transmembrane</keyword>
<dbReference type="SUPFAM" id="SSF158472">
    <property type="entry name" value="HAMP domain-like"/>
    <property type="match status" value="1"/>
</dbReference>
<evidence type="ECO:0000313" key="12">
    <source>
        <dbReference type="EMBL" id="MBB4841841.1"/>
    </source>
</evidence>
<proteinExistence type="predicted"/>
<dbReference type="CDD" id="cd06225">
    <property type="entry name" value="HAMP"/>
    <property type="match status" value="1"/>
</dbReference>
<dbReference type="PROSITE" id="PS50109">
    <property type="entry name" value="HIS_KIN"/>
    <property type="match status" value="1"/>
</dbReference>
<dbReference type="SMART" id="SM00304">
    <property type="entry name" value="HAMP"/>
    <property type="match status" value="1"/>
</dbReference>
<evidence type="ECO:0000256" key="4">
    <source>
        <dbReference type="ARBA" id="ARBA00022553"/>
    </source>
</evidence>
<comment type="subcellular location">
    <subcellularLocation>
        <location evidence="2">Membrane</location>
    </subcellularLocation>
</comment>
<keyword evidence="8" id="KW-1133">Transmembrane helix</keyword>
<dbReference type="InterPro" id="IPR001789">
    <property type="entry name" value="Sig_transdc_resp-reg_receiver"/>
</dbReference>
<feature type="domain" description="Response regulatory" evidence="10">
    <location>
        <begin position="627"/>
        <end position="744"/>
    </location>
</feature>
<evidence type="ECO:0000259" key="10">
    <source>
        <dbReference type="PROSITE" id="PS50110"/>
    </source>
</evidence>
<dbReference type="InterPro" id="IPR005467">
    <property type="entry name" value="His_kinase_dom"/>
</dbReference>
<evidence type="ECO:0000259" key="9">
    <source>
        <dbReference type="PROSITE" id="PS50109"/>
    </source>
</evidence>
<keyword evidence="8" id="KW-0472">Membrane</keyword>
<evidence type="ECO:0000256" key="5">
    <source>
        <dbReference type="ARBA" id="ARBA00022679"/>
    </source>
</evidence>
<gene>
    <name evidence="12" type="ORF">HNP55_000336</name>
</gene>
<evidence type="ECO:0000256" key="2">
    <source>
        <dbReference type="ARBA" id="ARBA00004370"/>
    </source>
</evidence>
<dbReference type="SMART" id="SM00387">
    <property type="entry name" value="HATPase_c"/>
    <property type="match status" value="1"/>
</dbReference>
<dbReference type="Gene3D" id="3.30.450.20">
    <property type="entry name" value="PAS domain"/>
    <property type="match status" value="1"/>
</dbReference>
<keyword evidence="13" id="KW-1185">Reference proteome</keyword>
<dbReference type="SUPFAM" id="SSF52172">
    <property type="entry name" value="CheY-like"/>
    <property type="match status" value="1"/>
</dbReference>
<dbReference type="PROSITE" id="PS50885">
    <property type="entry name" value="HAMP"/>
    <property type="match status" value="1"/>
</dbReference>
<dbReference type="Gene3D" id="3.30.565.10">
    <property type="entry name" value="Histidine kinase-like ATPase, C-terminal domain"/>
    <property type="match status" value="1"/>
</dbReference>
<dbReference type="Pfam" id="PF00512">
    <property type="entry name" value="HisKA"/>
    <property type="match status" value="1"/>
</dbReference>
<dbReference type="PANTHER" id="PTHR43047">
    <property type="entry name" value="TWO-COMPONENT HISTIDINE PROTEIN KINASE"/>
    <property type="match status" value="1"/>
</dbReference>
<feature type="modified residue" description="4-aspartylphosphate" evidence="7">
    <location>
        <position position="678"/>
    </location>
</feature>
<feature type="domain" description="HAMP" evidence="11">
    <location>
        <begin position="297"/>
        <end position="349"/>
    </location>
</feature>
<dbReference type="InterPro" id="IPR036097">
    <property type="entry name" value="HisK_dim/P_sf"/>
</dbReference>
<comment type="catalytic activity">
    <reaction evidence="1">
        <text>ATP + protein L-histidine = ADP + protein N-phospho-L-histidine.</text>
        <dbReference type="EC" id="2.7.13.3"/>
    </reaction>
</comment>
<dbReference type="FunFam" id="3.30.565.10:FF:000049">
    <property type="entry name" value="Two-component sensor histidine kinase"/>
    <property type="match status" value="1"/>
</dbReference>
<dbReference type="InterPro" id="IPR003594">
    <property type="entry name" value="HATPase_dom"/>
</dbReference>
<dbReference type="PANTHER" id="PTHR43047:SF9">
    <property type="entry name" value="HISTIDINE KINASE"/>
    <property type="match status" value="1"/>
</dbReference>
<dbReference type="CDD" id="cd00156">
    <property type="entry name" value="REC"/>
    <property type="match status" value="1"/>
</dbReference>
<reference evidence="12 13" key="1">
    <citation type="submission" date="2020-08" db="EMBL/GenBank/DDBJ databases">
        <title>Functional genomics of gut bacteria from endangered species of beetles.</title>
        <authorList>
            <person name="Carlos-Shanley C."/>
        </authorList>
    </citation>
    <scope>NUCLEOTIDE SEQUENCE [LARGE SCALE GENOMIC DNA]</scope>
    <source>
        <strain evidence="12 13">S00239</strain>
    </source>
</reference>
<dbReference type="Proteomes" id="UP000562027">
    <property type="component" value="Unassembled WGS sequence"/>
</dbReference>
<dbReference type="EMBL" id="JACHLP010000001">
    <property type="protein sequence ID" value="MBB4841841.1"/>
    <property type="molecule type" value="Genomic_DNA"/>
</dbReference>
<keyword evidence="4 7" id="KW-0597">Phosphoprotein</keyword>
<dbReference type="GO" id="GO:0005886">
    <property type="term" value="C:plasma membrane"/>
    <property type="evidence" value="ECO:0007669"/>
    <property type="project" value="TreeGrafter"/>
</dbReference>